<name>A0A2K2DJG5_BRADI</name>
<keyword evidence="3" id="KW-1185">Reference proteome</keyword>
<dbReference type="AlphaFoldDB" id="A0A2K2DJG5"/>
<organism evidence="1">
    <name type="scientific">Brachypodium distachyon</name>
    <name type="common">Purple false brome</name>
    <name type="synonym">Trachynia distachya</name>
    <dbReference type="NCBI Taxonomy" id="15368"/>
    <lineage>
        <taxon>Eukaryota</taxon>
        <taxon>Viridiplantae</taxon>
        <taxon>Streptophyta</taxon>
        <taxon>Embryophyta</taxon>
        <taxon>Tracheophyta</taxon>
        <taxon>Spermatophyta</taxon>
        <taxon>Magnoliopsida</taxon>
        <taxon>Liliopsida</taxon>
        <taxon>Poales</taxon>
        <taxon>Poaceae</taxon>
        <taxon>BOP clade</taxon>
        <taxon>Pooideae</taxon>
        <taxon>Stipodae</taxon>
        <taxon>Brachypodieae</taxon>
        <taxon>Brachypodium</taxon>
    </lineage>
</organism>
<protein>
    <submittedName>
        <fullName evidence="1 2">Uncharacterized protein</fullName>
    </submittedName>
</protein>
<dbReference type="EMBL" id="CM000880">
    <property type="protein sequence ID" value="PNT74423.1"/>
    <property type="molecule type" value="Genomic_DNA"/>
</dbReference>
<evidence type="ECO:0000313" key="2">
    <source>
        <dbReference type="EnsemblPlants" id="PNT74423"/>
    </source>
</evidence>
<sequence length="72" mass="8649">MFSKNTRMSRQKTLPNIEGVLAEIKLIGYIWELTNYLLVKLLLTLKQEQNLQQLIWYPRFIINSFIRLLILL</sequence>
<dbReference type="Proteomes" id="UP000008810">
    <property type="component" value="Chromosome 1"/>
</dbReference>
<reference evidence="1 2" key="1">
    <citation type="journal article" date="2010" name="Nature">
        <title>Genome sequencing and analysis of the model grass Brachypodium distachyon.</title>
        <authorList>
            <consortium name="International Brachypodium Initiative"/>
        </authorList>
    </citation>
    <scope>NUCLEOTIDE SEQUENCE [LARGE SCALE GENOMIC DNA]</scope>
    <source>
        <strain evidence="1 2">Bd21</strain>
    </source>
</reference>
<evidence type="ECO:0000313" key="1">
    <source>
        <dbReference type="EMBL" id="PNT74423.1"/>
    </source>
</evidence>
<dbReference type="InParanoid" id="A0A2K2DJG5"/>
<reference evidence="2" key="3">
    <citation type="submission" date="2018-08" db="UniProtKB">
        <authorList>
            <consortium name="EnsemblPlants"/>
        </authorList>
    </citation>
    <scope>IDENTIFICATION</scope>
    <source>
        <strain evidence="2">cv. Bd21</strain>
    </source>
</reference>
<proteinExistence type="predicted"/>
<gene>
    <name evidence="1" type="ORF">BRADI_1g14505v3</name>
</gene>
<evidence type="ECO:0000313" key="3">
    <source>
        <dbReference type="Proteomes" id="UP000008810"/>
    </source>
</evidence>
<dbReference type="EnsemblPlants" id="PNT74423">
    <property type="protein sequence ID" value="PNT74423"/>
    <property type="gene ID" value="BRADI_1g14505v3"/>
</dbReference>
<reference evidence="1" key="2">
    <citation type="submission" date="2017-06" db="EMBL/GenBank/DDBJ databases">
        <title>WGS assembly of Brachypodium distachyon.</title>
        <authorList>
            <consortium name="The International Brachypodium Initiative"/>
            <person name="Lucas S."/>
            <person name="Harmon-Smith M."/>
            <person name="Lail K."/>
            <person name="Tice H."/>
            <person name="Grimwood J."/>
            <person name="Bruce D."/>
            <person name="Barry K."/>
            <person name="Shu S."/>
            <person name="Lindquist E."/>
            <person name="Wang M."/>
            <person name="Pitluck S."/>
            <person name="Vogel J.P."/>
            <person name="Garvin D.F."/>
            <person name="Mockler T.C."/>
            <person name="Schmutz J."/>
            <person name="Rokhsar D."/>
            <person name="Bevan M.W."/>
        </authorList>
    </citation>
    <scope>NUCLEOTIDE SEQUENCE</scope>
    <source>
        <strain evidence="1">Bd21</strain>
    </source>
</reference>
<accession>A0A2K2DJG5</accession>
<dbReference type="Gramene" id="PNT74423">
    <property type="protein sequence ID" value="PNT74423"/>
    <property type="gene ID" value="BRADI_1g14505v3"/>
</dbReference>